<evidence type="ECO:0000313" key="1">
    <source>
        <dbReference type="Proteomes" id="UP000095283"/>
    </source>
</evidence>
<protein>
    <submittedName>
        <fullName evidence="2">Alpha-carbonic anhydrase domain-containing protein</fullName>
    </submittedName>
</protein>
<dbReference type="Proteomes" id="UP000095283">
    <property type="component" value="Unplaced"/>
</dbReference>
<name>A0A1I7X8A8_HETBA</name>
<keyword evidence="1" id="KW-1185">Reference proteome</keyword>
<sequence>MNVWRDNERAKGISPYPHIPIYPGGTNQYQTTHEPLASDARVCAKVWRIPGVPGGIWEGEQSDCHFKRWRGLFPPDEMFKNEEERQMDIATLSQLFLHSNGVQGYEVHMMFYEPLCSNKSIKMIINQV</sequence>
<dbReference type="AlphaFoldDB" id="A0A1I7X8A8"/>
<proteinExistence type="predicted"/>
<organism evidence="1 2">
    <name type="scientific">Heterorhabditis bacteriophora</name>
    <name type="common">Entomopathogenic nematode worm</name>
    <dbReference type="NCBI Taxonomy" id="37862"/>
    <lineage>
        <taxon>Eukaryota</taxon>
        <taxon>Metazoa</taxon>
        <taxon>Ecdysozoa</taxon>
        <taxon>Nematoda</taxon>
        <taxon>Chromadorea</taxon>
        <taxon>Rhabditida</taxon>
        <taxon>Rhabditina</taxon>
        <taxon>Rhabditomorpha</taxon>
        <taxon>Strongyloidea</taxon>
        <taxon>Heterorhabditidae</taxon>
        <taxon>Heterorhabditis</taxon>
    </lineage>
</organism>
<dbReference type="WBParaSite" id="Hba_13624">
    <property type="protein sequence ID" value="Hba_13624"/>
    <property type="gene ID" value="Hba_13624"/>
</dbReference>
<evidence type="ECO:0000313" key="2">
    <source>
        <dbReference type="WBParaSite" id="Hba_13624"/>
    </source>
</evidence>
<accession>A0A1I7X8A8</accession>
<reference evidence="2" key="1">
    <citation type="submission" date="2016-11" db="UniProtKB">
        <authorList>
            <consortium name="WormBaseParasite"/>
        </authorList>
    </citation>
    <scope>IDENTIFICATION</scope>
</reference>